<keyword evidence="4" id="KW-1185">Reference proteome</keyword>
<evidence type="ECO:0000313" key="4">
    <source>
        <dbReference type="Proteomes" id="UP000578449"/>
    </source>
</evidence>
<dbReference type="InterPro" id="IPR016047">
    <property type="entry name" value="M23ase_b-sheet_dom"/>
</dbReference>
<dbReference type="GO" id="GO:0004222">
    <property type="term" value="F:metalloendopeptidase activity"/>
    <property type="evidence" value="ECO:0007669"/>
    <property type="project" value="TreeGrafter"/>
</dbReference>
<name>A0A840PH72_9ACTN</name>
<dbReference type="Proteomes" id="UP000578449">
    <property type="component" value="Unassembled WGS sequence"/>
</dbReference>
<dbReference type="AlphaFoldDB" id="A0A840PH72"/>
<dbReference type="InterPro" id="IPR050570">
    <property type="entry name" value="Cell_wall_metabolism_enzyme"/>
</dbReference>
<evidence type="ECO:0000313" key="3">
    <source>
        <dbReference type="EMBL" id="MBB5138186.1"/>
    </source>
</evidence>
<dbReference type="RefSeq" id="WP_185055071.1">
    <property type="nucleotide sequence ID" value="NZ_BAABIX010000018.1"/>
</dbReference>
<evidence type="ECO:0000259" key="2">
    <source>
        <dbReference type="Pfam" id="PF01551"/>
    </source>
</evidence>
<keyword evidence="1" id="KW-0732">Signal</keyword>
<feature type="domain" description="M23ase beta-sheet core" evidence="2">
    <location>
        <begin position="74"/>
        <end position="161"/>
    </location>
</feature>
<dbReference type="EMBL" id="JACHGN010000022">
    <property type="protein sequence ID" value="MBB5138186.1"/>
    <property type="molecule type" value="Genomic_DNA"/>
</dbReference>
<organism evidence="3 4">
    <name type="scientific">Thermocatellispora tengchongensis</name>
    <dbReference type="NCBI Taxonomy" id="1073253"/>
    <lineage>
        <taxon>Bacteria</taxon>
        <taxon>Bacillati</taxon>
        <taxon>Actinomycetota</taxon>
        <taxon>Actinomycetes</taxon>
        <taxon>Streptosporangiales</taxon>
        <taxon>Streptosporangiaceae</taxon>
        <taxon>Thermocatellispora</taxon>
    </lineage>
</organism>
<gene>
    <name evidence="3" type="ORF">HNP84_007939</name>
</gene>
<dbReference type="InterPro" id="IPR011055">
    <property type="entry name" value="Dup_hybrid_motif"/>
</dbReference>
<accession>A0A840PH72</accession>
<protein>
    <recommendedName>
        <fullName evidence="2">M23ase beta-sheet core domain-containing protein</fullName>
    </recommendedName>
</protein>
<evidence type="ECO:0000256" key="1">
    <source>
        <dbReference type="SAM" id="SignalP"/>
    </source>
</evidence>
<sequence>MHILVALALAATGGLAPAHDVASASPVGVATSAYVAAPTFKLPFTCGQAWHGTTSSSAHRTRYEIDFNWGGSPDADLGQPVLAAAAGTVIMSEHRGSKDGFGNVIKIKHGDLVTVYAHLNSRKVAVGATVAQGQQIGTVGKTTKPSRTGMPAHLHYEVRTATGSYPGNIRAATFEGRTFRYPSQTLTSTNCGGRSAPVTAPANPYTPEQVCGSGYKKVDSAALGGAGTVYLLYNSAAGKNCVVTMKRTGIGSKTATSAYLEVKGKPRTTDSGSYAYYAGPVRAAARGVCVKWGGSAGSARYDSPFEHCG</sequence>
<dbReference type="PANTHER" id="PTHR21666">
    <property type="entry name" value="PEPTIDASE-RELATED"/>
    <property type="match status" value="1"/>
</dbReference>
<comment type="caution">
    <text evidence="3">The sequence shown here is derived from an EMBL/GenBank/DDBJ whole genome shotgun (WGS) entry which is preliminary data.</text>
</comment>
<dbReference type="Gene3D" id="2.70.70.10">
    <property type="entry name" value="Glucose Permease (Domain IIA)"/>
    <property type="match status" value="1"/>
</dbReference>
<dbReference type="Pfam" id="PF01551">
    <property type="entry name" value="Peptidase_M23"/>
    <property type="match status" value="1"/>
</dbReference>
<reference evidence="3 4" key="1">
    <citation type="submission" date="2020-08" db="EMBL/GenBank/DDBJ databases">
        <title>Genomic Encyclopedia of Type Strains, Phase IV (KMG-IV): sequencing the most valuable type-strain genomes for metagenomic binning, comparative biology and taxonomic classification.</title>
        <authorList>
            <person name="Goeker M."/>
        </authorList>
    </citation>
    <scope>NUCLEOTIDE SEQUENCE [LARGE SCALE GENOMIC DNA]</scope>
    <source>
        <strain evidence="3 4">DSM 45615</strain>
    </source>
</reference>
<proteinExistence type="predicted"/>
<dbReference type="SUPFAM" id="SSF51261">
    <property type="entry name" value="Duplicated hybrid motif"/>
    <property type="match status" value="1"/>
</dbReference>
<feature type="signal peptide" evidence="1">
    <location>
        <begin position="1"/>
        <end position="18"/>
    </location>
</feature>
<dbReference type="PANTHER" id="PTHR21666:SF270">
    <property type="entry name" value="MUREIN HYDROLASE ACTIVATOR ENVC"/>
    <property type="match status" value="1"/>
</dbReference>
<dbReference type="CDD" id="cd12797">
    <property type="entry name" value="M23_peptidase"/>
    <property type="match status" value="1"/>
</dbReference>
<feature type="chain" id="PRO_5038450427" description="M23ase beta-sheet core domain-containing protein" evidence="1">
    <location>
        <begin position="19"/>
        <end position="309"/>
    </location>
</feature>